<dbReference type="EMBL" id="ML986599">
    <property type="protein sequence ID" value="KAF2266317.1"/>
    <property type="molecule type" value="Genomic_DNA"/>
</dbReference>
<feature type="region of interest" description="Disordered" evidence="1">
    <location>
        <begin position="67"/>
        <end position="96"/>
    </location>
</feature>
<feature type="region of interest" description="Disordered" evidence="1">
    <location>
        <begin position="116"/>
        <end position="213"/>
    </location>
</feature>
<feature type="compositionally biased region" description="Basic and acidic residues" evidence="1">
    <location>
        <begin position="16"/>
        <end position="33"/>
    </location>
</feature>
<feature type="compositionally biased region" description="Polar residues" evidence="1">
    <location>
        <begin position="134"/>
        <end position="144"/>
    </location>
</feature>
<proteinExistence type="predicted"/>
<gene>
    <name evidence="2" type="ORF">CC78DRAFT_542565</name>
</gene>
<feature type="compositionally biased region" description="Polar residues" evidence="1">
    <location>
        <begin position="179"/>
        <end position="191"/>
    </location>
</feature>
<name>A0A9P4KBP3_9PLEO</name>
<keyword evidence="3" id="KW-1185">Reference proteome</keyword>
<feature type="compositionally biased region" description="Polar residues" evidence="1">
    <location>
        <begin position="1"/>
        <end position="13"/>
    </location>
</feature>
<dbReference type="Proteomes" id="UP000800093">
    <property type="component" value="Unassembled WGS sequence"/>
</dbReference>
<dbReference type="OrthoDB" id="10658345at2759"/>
<reference evidence="3" key="1">
    <citation type="journal article" date="2020" name="Stud. Mycol.">
        <title>101 Dothideomycetes genomes: A test case for predicting lifestyles and emergence of pathogens.</title>
        <authorList>
            <person name="Haridas S."/>
            <person name="Albert R."/>
            <person name="Binder M."/>
            <person name="Bloem J."/>
            <person name="LaButti K."/>
            <person name="Salamov A."/>
            <person name="Andreopoulos B."/>
            <person name="Baker S."/>
            <person name="Barry K."/>
            <person name="Bills G."/>
            <person name="Bluhm B."/>
            <person name="Cannon C."/>
            <person name="Castanera R."/>
            <person name="Culley D."/>
            <person name="Daum C."/>
            <person name="Ezra D."/>
            <person name="Gonzalez J."/>
            <person name="Henrissat B."/>
            <person name="Kuo A."/>
            <person name="Liang C."/>
            <person name="Lipzen A."/>
            <person name="Lutzoni F."/>
            <person name="Magnuson J."/>
            <person name="Mondo S."/>
            <person name="Nolan M."/>
            <person name="Ohm R."/>
            <person name="Pangilinan J."/>
            <person name="Park H.-J."/>
            <person name="Ramirez L."/>
            <person name="Alfaro M."/>
            <person name="Sun H."/>
            <person name="Tritt A."/>
            <person name="Yoshinaga Y."/>
            <person name="Zwiers L.-H."/>
            <person name="Turgeon B."/>
            <person name="Goodwin S."/>
            <person name="Spatafora J."/>
            <person name="Crous P."/>
            <person name="Grigoriev I."/>
        </authorList>
    </citation>
    <scope>NUCLEOTIDE SEQUENCE [LARGE SCALE GENOMIC DNA]</scope>
    <source>
        <strain evidence="3">CBS 304.66</strain>
    </source>
</reference>
<evidence type="ECO:0000313" key="2">
    <source>
        <dbReference type="EMBL" id="KAF2266317.1"/>
    </source>
</evidence>
<dbReference type="AlphaFoldDB" id="A0A9P4KBP3"/>
<accession>A0A9P4KBP3</accession>
<feature type="region of interest" description="Disordered" evidence="1">
    <location>
        <begin position="1"/>
        <end position="44"/>
    </location>
</feature>
<evidence type="ECO:0000313" key="3">
    <source>
        <dbReference type="Proteomes" id="UP000800093"/>
    </source>
</evidence>
<organism evidence="2 3">
    <name type="scientific">Lojkania enalia</name>
    <dbReference type="NCBI Taxonomy" id="147567"/>
    <lineage>
        <taxon>Eukaryota</taxon>
        <taxon>Fungi</taxon>
        <taxon>Dikarya</taxon>
        <taxon>Ascomycota</taxon>
        <taxon>Pezizomycotina</taxon>
        <taxon>Dothideomycetes</taxon>
        <taxon>Pleosporomycetidae</taxon>
        <taxon>Pleosporales</taxon>
        <taxon>Pleosporales incertae sedis</taxon>
        <taxon>Lojkania</taxon>
    </lineage>
</organism>
<sequence length="241" mass="26760">MSMRSATSDSQVSVDDLNKWDARFSHKDRDPSPPRRPRGRLCSDDVRCVGGHLELADNAEKMHIDPADLGCPKDDDTSETTSCPYAQSRGHGGIPPLCDYSPTLNTPVRRGQQILGPYPPRPDFAVPDYRVRQPKSQGARTSGGRTECSEDYATARGYSASDTTIEEDPNGNGHHHRQTTPYFTPTNTPSHASEGTTEDHDHEDYDDSEDYPTPFFAERGYIAKYGEDVVMNYDNVFTGRG</sequence>
<protein>
    <submittedName>
        <fullName evidence="2">Uncharacterized protein</fullName>
    </submittedName>
</protein>
<comment type="caution">
    <text evidence="2">The sequence shown here is derived from an EMBL/GenBank/DDBJ whole genome shotgun (WGS) entry which is preliminary data.</text>
</comment>
<evidence type="ECO:0000256" key="1">
    <source>
        <dbReference type="SAM" id="MobiDB-lite"/>
    </source>
</evidence>